<protein>
    <submittedName>
        <fullName evidence="1">Uncharacterized protein</fullName>
    </submittedName>
</protein>
<sequence>MDKDRAFPQMGHGNIRVSSSPSSTDPEDALFESIFDWPAFCKSPQETDVQSDSLNVDDLISNFRPLIDSYQTHNSFNMGSPIGSDSEAFTTPGYSSHPSPPELVEGEGSTSPSDHSDPWNELRDDASLRRQPSISLEDFREHDDQWTYPQAEPVKAIAQNYPVEGQVRTERAAGHRAPYQVAESGLKKRRRSPDKRQRQLSNPLQTAEVRRNIWSKSPGLERELCQASHLWVGTPRQISILFSRDVASPKLETVAQAYSSGDGDDNFRKVSFHREHVPSYEALRFWVEQMIQGEAKPTFESALQRFLLRYTREGVGLLRHRLVSNVHMLNCFFRIWKTATFWCKDPSQKLVNLPMSMQAILRNIVRSGIQSIELDILKELEECLAQQGALKQDERMAIWACMWQIILIYRDLQQGWRAWLCQMSQVWSRTEMEPYYRDHKAIESFFPLITVFYHYQFRTKKSLEVSMPTCSSKALQEAARDLVSHRPAFCQRLQESEDETDKLLCILVVNHELKKLNARKRAPKTSTKARRSALDENCDDDDE</sequence>
<name>A0ACC0VBA9_9HYPO</name>
<keyword evidence="2" id="KW-1185">Reference proteome</keyword>
<reference evidence="1" key="1">
    <citation type="submission" date="2022-10" db="EMBL/GenBank/DDBJ databases">
        <title>Complete Genome of Trichothecium roseum strain YXFP-22015, a Plant Pathogen Isolated from Citrus.</title>
        <authorList>
            <person name="Wang Y."/>
            <person name="Zhu L."/>
        </authorList>
    </citation>
    <scope>NUCLEOTIDE SEQUENCE</scope>
    <source>
        <strain evidence="1">YXFP-22015</strain>
    </source>
</reference>
<comment type="caution">
    <text evidence="1">The sequence shown here is derived from an EMBL/GenBank/DDBJ whole genome shotgun (WGS) entry which is preliminary data.</text>
</comment>
<evidence type="ECO:0000313" key="2">
    <source>
        <dbReference type="Proteomes" id="UP001163324"/>
    </source>
</evidence>
<gene>
    <name evidence="1" type="ORF">N3K66_002472</name>
</gene>
<organism evidence="1 2">
    <name type="scientific">Trichothecium roseum</name>
    <dbReference type="NCBI Taxonomy" id="47278"/>
    <lineage>
        <taxon>Eukaryota</taxon>
        <taxon>Fungi</taxon>
        <taxon>Dikarya</taxon>
        <taxon>Ascomycota</taxon>
        <taxon>Pezizomycotina</taxon>
        <taxon>Sordariomycetes</taxon>
        <taxon>Hypocreomycetidae</taxon>
        <taxon>Hypocreales</taxon>
        <taxon>Hypocreales incertae sedis</taxon>
        <taxon>Trichothecium</taxon>
    </lineage>
</organism>
<accession>A0ACC0VBA9</accession>
<dbReference type="Proteomes" id="UP001163324">
    <property type="component" value="Chromosome 2"/>
</dbReference>
<dbReference type="EMBL" id="CM047941">
    <property type="protein sequence ID" value="KAI9903120.1"/>
    <property type="molecule type" value="Genomic_DNA"/>
</dbReference>
<proteinExistence type="predicted"/>
<evidence type="ECO:0000313" key="1">
    <source>
        <dbReference type="EMBL" id="KAI9903120.1"/>
    </source>
</evidence>